<evidence type="ECO:0000313" key="3">
    <source>
        <dbReference type="EMBL" id="RDY31656.1"/>
    </source>
</evidence>
<dbReference type="Pfam" id="PF04993">
    <property type="entry name" value="TfoX_N"/>
    <property type="match status" value="1"/>
</dbReference>
<keyword evidence="4" id="KW-1185">Reference proteome</keyword>
<evidence type="ECO:0000313" key="2">
    <source>
        <dbReference type="EMBL" id="PXV91179.1"/>
    </source>
</evidence>
<dbReference type="AlphaFoldDB" id="A0A255I807"/>
<dbReference type="RefSeq" id="WP_094378524.1">
    <property type="nucleotide sequence ID" value="NZ_NOKA02000012.1"/>
</dbReference>
<proteinExistence type="predicted"/>
<name>A0A255I807_9FIRM</name>
<dbReference type="OrthoDB" id="9803291at2"/>
<dbReference type="Proteomes" id="UP000216411">
    <property type="component" value="Unassembled WGS sequence"/>
</dbReference>
<dbReference type="EMBL" id="NOKA02000012">
    <property type="protein sequence ID" value="RDY31656.1"/>
    <property type="molecule type" value="Genomic_DNA"/>
</dbReference>
<evidence type="ECO:0000313" key="5">
    <source>
        <dbReference type="Proteomes" id="UP000247523"/>
    </source>
</evidence>
<comment type="caution">
    <text evidence="3">The sequence shown here is derived from an EMBL/GenBank/DDBJ whole genome shotgun (WGS) entry which is preliminary data.</text>
</comment>
<feature type="domain" description="TfoX N-terminal" evidence="1">
    <location>
        <begin position="13"/>
        <end position="94"/>
    </location>
</feature>
<dbReference type="Proteomes" id="UP000247523">
    <property type="component" value="Unassembled WGS sequence"/>
</dbReference>
<sequence>MLDNKELKDYIMEQLFDLKDVRNIPMMGGYIFYYKEKIFGGIYGNGFMVKITEAGRKYMPDNDAEPPYEGAKPMFLVTILEDRELLQKMVKEMYDELPERALKKKRR</sequence>
<dbReference type="EMBL" id="QICS01000004">
    <property type="protein sequence ID" value="PXV91179.1"/>
    <property type="molecule type" value="Genomic_DNA"/>
</dbReference>
<organism evidence="3 4">
    <name type="scientific">Lachnotalea glycerini</name>
    <dbReference type="NCBI Taxonomy" id="1763509"/>
    <lineage>
        <taxon>Bacteria</taxon>
        <taxon>Bacillati</taxon>
        <taxon>Bacillota</taxon>
        <taxon>Clostridia</taxon>
        <taxon>Lachnospirales</taxon>
        <taxon>Lachnospiraceae</taxon>
        <taxon>Lachnotalea</taxon>
    </lineage>
</organism>
<dbReference type="InterPro" id="IPR007076">
    <property type="entry name" value="TfoX_N"/>
</dbReference>
<reference evidence="3" key="3">
    <citation type="submission" date="2018-07" db="EMBL/GenBank/DDBJ databases">
        <authorList>
            <person name="Quirk P.G."/>
            <person name="Krulwich T.A."/>
        </authorList>
    </citation>
    <scope>NUCLEOTIDE SEQUENCE</scope>
    <source>
        <strain evidence="3">CCRI-19302</strain>
    </source>
</reference>
<accession>A0A255I807</accession>
<dbReference type="Gene3D" id="3.30.1460.30">
    <property type="entry name" value="YgaC/TfoX-N like chaperone"/>
    <property type="match status" value="1"/>
</dbReference>
<evidence type="ECO:0000313" key="4">
    <source>
        <dbReference type="Proteomes" id="UP000216411"/>
    </source>
</evidence>
<reference evidence="2 5" key="2">
    <citation type="submission" date="2018-05" db="EMBL/GenBank/DDBJ databases">
        <title>Genomic Encyclopedia of Type Strains, Phase IV (KMG-IV): sequencing the most valuable type-strain genomes for metagenomic binning, comparative biology and taxonomic classification.</title>
        <authorList>
            <person name="Goeker M."/>
        </authorList>
    </citation>
    <scope>NUCLEOTIDE SEQUENCE [LARGE SCALE GENOMIC DNA]</scope>
    <source>
        <strain evidence="2 5">DSM 28816</strain>
    </source>
</reference>
<dbReference type="SUPFAM" id="SSF159894">
    <property type="entry name" value="YgaC/TfoX-N like"/>
    <property type="match status" value="1"/>
</dbReference>
<evidence type="ECO:0000259" key="1">
    <source>
        <dbReference type="Pfam" id="PF04993"/>
    </source>
</evidence>
<protein>
    <submittedName>
        <fullName evidence="2 3">Transcriptional regulator</fullName>
    </submittedName>
</protein>
<reference evidence="3 4" key="1">
    <citation type="journal article" date="2017" name="Genome Announc.">
        <title>Draft Genome Sequence of a Sporulating and Motile Strain of Lachnotalea glycerini Isolated from Water in Quebec City, Canada.</title>
        <authorList>
            <person name="Maheux A.F."/>
            <person name="Boudreau D.K."/>
            <person name="Berube E."/>
            <person name="Boissinot M."/>
            <person name="Raymond F."/>
            <person name="Brodeur S."/>
            <person name="Corbeil J."/>
            <person name="Isabel S."/>
            <person name="Omar R.F."/>
            <person name="Bergeron M.G."/>
        </authorList>
    </citation>
    <scope>NUCLEOTIDE SEQUENCE [LARGE SCALE GENOMIC DNA]</scope>
    <source>
        <strain evidence="3 4">CCRI-19302</strain>
    </source>
</reference>
<gene>
    <name evidence="2" type="ORF">C8E03_104187</name>
    <name evidence="3" type="ORF">CG710_008680</name>
</gene>